<reference evidence="7 8" key="2">
    <citation type="journal article" date="2009" name="PLoS ONE">
        <title>An integrated genetic and cytogenetic map of the cucumber genome.</title>
        <authorList>
            <person name="Ren Y."/>
            <person name="Zhang Z."/>
            <person name="Liu J."/>
            <person name="Staub J.E."/>
            <person name="Han Y."/>
            <person name="Cheng Z."/>
            <person name="Li X."/>
            <person name="Lu J."/>
            <person name="Miao H."/>
            <person name="Kang H."/>
            <person name="Xie B."/>
            <person name="Gu X."/>
            <person name="Wang X."/>
            <person name="Du Y."/>
            <person name="Jin W."/>
            <person name="Huang S."/>
        </authorList>
    </citation>
    <scope>NUCLEOTIDE SEQUENCE [LARGE SCALE GENOMIC DNA]</scope>
    <source>
        <strain evidence="8">cv. 9930</strain>
    </source>
</reference>
<dbReference type="Gramene" id="KGN65107">
    <property type="protein sequence ID" value="KGN65107"/>
    <property type="gene ID" value="Csa_1G224380"/>
</dbReference>
<organism evidence="7 8">
    <name type="scientific">Cucumis sativus</name>
    <name type="common">Cucumber</name>
    <dbReference type="NCBI Taxonomy" id="3659"/>
    <lineage>
        <taxon>Eukaryota</taxon>
        <taxon>Viridiplantae</taxon>
        <taxon>Streptophyta</taxon>
        <taxon>Embryophyta</taxon>
        <taxon>Tracheophyta</taxon>
        <taxon>Spermatophyta</taxon>
        <taxon>Magnoliopsida</taxon>
        <taxon>eudicotyledons</taxon>
        <taxon>Gunneridae</taxon>
        <taxon>Pentapetalae</taxon>
        <taxon>rosids</taxon>
        <taxon>fabids</taxon>
        <taxon>Cucurbitales</taxon>
        <taxon>Cucurbitaceae</taxon>
        <taxon>Benincaseae</taxon>
        <taxon>Cucumis</taxon>
    </lineage>
</organism>
<proteinExistence type="predicted"/>
<comment type="subcellular location">
    <subcellularLocation>
        <location evidence="1">Nucleus</location>
    </subcellularLocation>
</comment>
<protein>
    <recommendedName>
        <fullName evidence="6">NAC domain-containing protein</fullName>
    </recommendedName>
</protein>
<reference evidence="7 8" key="1">
    <citation type="journal article" date="2009" name="Nat. Genet.">
        <title>The genome of the cucumber, Cucumis sativus L.</title>
        <authorList>
            <person name="Huang S."/>
            <person name="Li R."/>
            <person name="Zhang Z."/>
            <person name="Li L."/>
            <person name="Gu X."/>
            <person name="Fan W."/>
            <person name="Lucas W.J."/>
            <person name="Wang X."/>
            <person name="Xie B."/>
            <person name="Ni P."/>
            <person name="Ren Y."/>
            <person name="Zhu H."/>
            <person name="Li J."/>
            <person name="Lin K."/>
            <person name="Jin W."/>
            <person name="Fei Z."/>
            <person name="Li G."/>
            <person name="Staub J."/>
            <person name="Kilian A."/>
            <person name="van der Vossen E.A."/>
            <person name="Wu Y."/>
            <person name="Guo J."/>
            <person name="He J."/>
            <person name="Jia Z."/>
            <person name="Ren Y."/>
            <person name="Tian G."/>
            <person name="Lu Y."/>
            <person name="Ruan J."/>
            <person name="Qian W."/>
            <person name="Wang M."/>
            <person name="Huang Q."/>
            <person name="Li B."/>
            <person name="Xuan Z."/>
            <person name="Cao J."/>
            <person name="Asan"/>
            <person name="Wu Z."/>
            <person name="Zhang J."/>
            <person name="Cai Q."/>
            <person name="Bai Y."/>
            <person name="Zhao B."/>
            <person name="Han Y."/>
            <person name="Li Y."/>
            <person name="Li X."/>
            <person name="Wang S."/>
            <person name="Shi Q."/>
            <person name="Liu S."/>
            <person name="Cho W.K."/>
            <person name="Kim J.Y."/>
            <person name="Xu Y."/>
            <person name="Heller-Uszynska K."/>
            <person name="Miao H."/>
            <person name="Cheng Z."/>
            <person name="Zhang S."/>
            <person name="Wu J."/>
            <person name="Yang Y."/>
            <person name="Kang H."/>
            <person name="Li M."/>
            <person name="Liang H."/>
            <person name="Ren X."/>
            <person name="Shi Z."/>
            <person name="Wen M."/>
            <person name="Jian M."/>
            <person name="Yang H."/>
            <person name="Zhang G."/>
            <person name="Yang Z."/>
            <person name="Chen R."/>
            <person name="Liu S."/>
            <person name="Li J."/>
            <person name="Ma L."/>
            <person name="Liu H."/>
            <person name="Zhou Y."/>
            <person name="Zhao J."/>
            <person name="Fang X."/>
            <person name="Li G."/>
            <person name="Fang L."/>
            <person name="Li Y."/>
            <person name="Liu D."/>
            <person name="Zheng H."/>
            <person name="Zhang Y."/>
            <person name="Qin N."/>
            <person name="Li Z."/>
            <person name="Yang G."/>
            <person name="Yang S."/>
            <person name="Bolund L."/>
            <person name="Kristiansen K."/>
            <person name="Zheng H."/>
            <person name="Li S."/>
            <person name="Zhang X."/>
            <person name="Yang H."/>
            <person name="Wang J."/>
            <person name="Sun R."/>
            <person name="Zhang B."/>
            <person name="Jiang S."/>
            <person name="Wang J."/>
            <person name="Du Y."/>
            <person name="Li S."/>
        </authorList>
    </citation>
    <scope>NUCLEOTIDE SEQUENCE [LARGE SCALE GENOMIC DNA]</scope>
    <source>
        <strain evidence="8">cv. 9930</strain>
    </source>
</reference>
<dbReference type="eggNOG" id="ENOG502SVWK">
    <property type="taxonomic scope" value="Eukaryota"/>
</dbReference>
<dbReference type="GO" id="GO:0003677">
    <property type="term" value="F:DNA binding"/>
    <property type="evidence" value="ECO:0007669"/>
    <property type="project" value="UniProtKB-KW"/>
</dbReference>
<evidence type="ECO:0000256" key="2">
    <source>
        <dbReference type="ARBA" id="ARBA00023015"/>
    </source>
</evidence>
<gene>
    <name evidence="7" type="ORF">Csa_1G224380</name>
</gene>
<dbReference type="Gene3D" id="2.170.150.80">
    <property type="entry name" value="NAC domain"/>
    <property type="match status" value="1"/>
</dbReference>
<dbReference type="GO" id="GO:0005634">
    <property type="term" value="C:nucleus"/>
    <property type="evidence" value="ECO:0007669"/>
    <property type="project" value="UniProtKB-SubCell"/>
</dbReference>
<dbReference type="InterPro" id="IPR003441">
    <property type="entry name" value="NAC-dom"/>
</dbReference>
<dbReference type="Pfam" id="PF02365">
    <property type="entry name" value="NAM"/>
    <property type="match status" value="1"/>
</dbReference>
<evidence type="ECO:0000256" key="1">
    <source>
        <dbReference type="ARBA" id="ARBA00004123"/>
    </source>
</evidence>
<evidence type="ECO:0000256" key="5">
    <source>
        <dbReference type="ARBA" id="ARBA00023242"/>
    </source>
</evidence>
<evidence type="ECO:0000313" key="8">
    <source>
        <dbReference type="Proteomes" id="UP000029981"/>
    </source>
</evidence>
<accession>A0A0A0LWA5</accession>
<keyword evidence="5" id="KW-0539">Nucleus</keyword>
<evidence type="ECO:0000259" key="6">
    <source>
        <dbReference type="PROSITE" id="PS51005"/>
    </source>
</evidence>
<dbReference type="Proteomes" id="UP000029981">
    <property type="component" value="Chromosome 1"/>
</dbReference>
<dbReference type="InterPro" id="IPR036093">
    <property type="entry name" value="NAC_dom_sf"/>
</dbReference>
<dbReference type="AlphaFoldDB" id="A0A0A0LWA5"/>
<dbReference type="SUPFAM" id="SSF101941">
    <property type="entry name" value="NAC domain"/>
    <property type="match status" value="1"/>
</dbReference>
<reference evidence="7 8" key="4">
    <citation type="journal article" date="2011" name="BMC Genomics">
        <title>RNA-Seq improves annotation of protein-coding genes in the cucumber genome.</title>
        <authorList>
            <person name="Li Z."/>
            <person name="Zhang Z."/>
            <person name="Yan P."/>
            <person name="Huang S."/>
            <person name="Fei Z."/>
            <person name="Lin K."/>
        </authorList>
    </citation>
    <scope>NUCLEOTIDE SEQUENCE [LARGE SCALE GENOMIC DNA]</scope>
    <source>
        <strain evidence="8">cv. 9930</strain>
    </source>
</reference>
<keyword evidence="3" id="KW-0238">DNA-binding</keyword>
<keyword evidence="4" id="KW-0804">Transcription</keyword>
<evidence type="ECO:0000256" key="4">
    <source>
        <dbReference type="ARBA" id="ARBA00023163"/>
    </source>
</evidence>
<evidence type="ECO:0000313" key="7">
    <source>
        <dbReference type="EMBL" id="KGN65107.1"/>
    </source>
</evidence>
<dbReference type="PANTHER" id="PTHR31989">
    <property type="entry name" value="NAC DOMAIN-CONTAINING PROTEIN 82-RELATED"/>
    <property type="match status" value="1"/>
</dbReference>
<feature type="domain" description="NAC" evidence="6">
    <location>
        <begin position="1"/>
        <end position="151"/>
    </location>
</feature>
<name>A0A0A0LWA5_CUCSA</name>
<dbReference type="OMA" id="CIENSAN"/>
<sequence>MGYTFCPTDEELLCYYLYHKVVGGFVPPIMLSVVDIYTKEPPQIWQQCGGVDGQDVHFFTCLKKKKSRVVRKVGPNGATWSGESKATKVFSHNNTLVGDFKRFHYENPKMKKGGHHNNNYSWIMYEYTLHPNLVPEGVVHHSFVLFMLRKKILKQDKRAFSAIKQTSSCLDWPNTTKATTTQLEVHIDDLNTKRRRVEEQICIDRVEDDCFINIERFGEQLLNGYNLEEPPQLLPESRAMQMEPWSKDNTLREICPTMETEAPEQNYLTGDEDALLFARELEMSLEQQ</sequence>
<evidence type="ECO:0000256" key="3">
    <source>
        <dbReference type="ARBA" id="ARBA00023125"/>
    </source>
</evidence>
<dbReference type="PROSITE" id="PS51005">
    <property type="entry name" value="NAC"/>
    <property type="match status" value="1"/>
</dbReference>
<dbReference type="GO" id="GO:0006355">
    <property type="term" value="P:regulation of DNA-templated transcription"/>
    <property type="evidence" value="ECO:0007669"/>
    <property type="project" value="InterPro"/>
</dbReference>
<dbReference type="EMBL" id="CM002922">
    <property type="protein sequence ID" value="KGN65107.1"/>
    <property type="molecule type" value="Genomic_DNA"/>
</dbReference>
<keyword evidence="2" id="KW-0805">Transcription regulation</keyword>
<reference evidence="7 8" key="3">
    <citation type="journal article" date="2010" name="BMC Genomics">
        <title>Transcriptome sequencing and comparative analysis of cucumber flowers with different sex types.</title>
        <authorList>
            <person name="Guo S."/>
            <person name="Zheng Y."/>
            <person name="Joung J.G."/>
            <person name="Liu S."/>
            <person name="Zhang Z."/>
            <person name="Crasta O.R."/>
            <person name="Sobral B.W."/>
            <person name="Xu Y."/>
            <person name="Huang S."/>
            <person name="Fei Z."/>
        </authorList>
    </citation>
    <scope>NUCLEOTIDE SEQUENCE [LARGE SCALE GENOMIC DNA]</scope>
    <source>
        <strain evidence="8">cv. 9930</strain>
    </source>
</reference>
<keyword evidence="8" id="KW-1185">Reference proteome</keyword>